<dbReference type="AlphaFoldDB" id="A0A7J7MDT3"/>
<feature type="domain" description="RNase H type-1" evidence="1">
    <location>
        <begin position="17"/>
        <end position="105"/>
    </location>
</feature>
<reference evidence="2 3" key="1">
    <citation type="journal article" date="2020" name="IScience">
        <title>Genome Sequencing of the Endangered Kingdonia uniflora (Circaeasteraceae, Ranunculales) Reveals Potential Mechanisms of Evolutionary Specialization.</title>
        <authorList>
            <person name="Sun Y."/>
            <person name="Deng T."/>
            <person name="Zhang A."/>
            <person name="Moore M.J."/>
            <person name="Landis J.B."/>
            <person name="Lin N."/>
            <person name="Zhang H."/>
            <person name="Zhang X."/>
            <person name="Huang J."/>
            <person name="Zhang X."/>
            <person name="Sun H."/>
            <person name="Wang H."/>
        </authorList>
    </citation>
    <scope>NUCLEOTIDE SEQUENCE [LARGE SCALE GENOMIC DNA]</scope>
    <source>
        <strain evidence="2">TB1705</strain>
        <tissue evidence="2">Leaf</tissue>
    </source>
</reference>
<dbReference type="InterPro" id="IPR002156">
    <property type="entry name" value="RNaseH_domain"/>
</dbReference>
<dbReference type="Proteomes" id="UP000541444">
    <property type="component" value="Unassembled WGS sequence"/>
</dbReference>
<protein>
    <recommendedName>
        <fullName evidence="1">RNase H type-1 domain-containing protein</fullName>
    </recommendedName>
</protein>
<dbReference type="InterPro" id="IPR036397">
    <property type="entry name" value="RNaseH_sf"/>
</dbReference>
<dbReference type="PANTHER" id="PTHR47074">
    <property type="entry name" value="BNAC02G40300D PROTEIN"/>
    <property type="match status" value="1"/>
</dbReference>
<evidence type="ECO:0000313" key="3">
    <source>
        <dbReference type="Proteomes" id="UP000541444"/>
    </source>
</evidence>
<evidence type="ECO:0000313" key="2">
    <source>
        <dbReference type="EMBL" id="KAF6152950.1"/>
    </source>
</evidence>
<dbReference type="EMBL" id="JACGCM010001594">
    <property type="protein sequence ID" value="KAF6152950.1"/>
    <property type="molecule type" value="Genomic_DNA"/>
</dbReference>
<proteinExistence type="predicted"/>
<comment type="caution">
    <text evidence="2">The sequence shown here is derived from an EMBL/GenBank/DDBJ whole genome shotgun (WGS) entry which is preliminary data.</text>
</comment>
<dbReference type="Pfam" id="PF13456">
    <property type="entry name" value="RVT_3"/>
    <property type="match status" value="1"/>
</dbReference>
<gene>
    <name evidence="2" type="ORF">GIB67_039657</name>
</gene>
<keyword evidence="3" id="KW-1185">Reference proteome</keyword>
<sequence length="123" mass="13813">MPFSFVRKYEKSGHASSSAADAEEAEAISVIRGMRAARSVGLERVILLTDCRRLVRAFELGSDDLSWGALTLAPDMLGLASSFTDFRFRYISRSLNFEAHALAAKGPFFLFFQFLSRWRPTLL</sequence>
<dbReference type="InterPro" id="IPR044730">
    <property type="entry name" value="RNase_H-like_dom_plant"/>
</dbReference>
<dbReference type="Gene3D" id="3.30.420.10">
    <property type="entry name" value="Ribonuclease H-like superfamily/Ribonuclease H"/>
    <property type="match status" value="1"/>
</dbReference>
<dbReference type="OrthoDB" id="691445at2759"/>
<name>A0A7J7MDT3_9MAGN</name>
<dbReference type="InterPro" id="IPR052929">
    <property type="entry name" value="RNase_H-like_EbsB-rel"/>
</dbReference>
<organism evidence="2 3">
    <name type="scientific">Kingdonia uniflora</name>
    <dbReference type="NCBI Taxonomy" id="39325"/>
    <lineage>
        <taxon>Eukaryota</taxon>
        <taxon>Viridiplantae</taxon>
        <taxon>Streptophyta</taxon>
        <taxon>Embryophyta</taxon>
        <taxon>Tracheophyta</taxon>
        <taxon>Spermatophyta</taxon>
        <taxon>Magnoliopsida</taxon>
        <taxon>Ranunculales</taxon>
        <taxon>Circaeasteraceae</taxon>
        <taxon>Kingdonia</taxon>
    </lineage>
</organism>
<dbReference type="CDD" id="cd06222">
    <property type="entry name" value="RNase_H_like"/>
    <property type="match status" value="1"/>
</dbReference>
<dbReference type="GO" id="GO:0003676">
    <property type="term" value="F:nucleic acid binding"/>
    <property type="evidence" value="ECO:0007669"/>
    <property type="project" value="InterPro"/>
</dbReference>
<dbReference type="PANTHER" id="PTHR47074:SF11">
    <property type="entry name" value="REVERSE TRANSCRIPTASE-LIKE PROTEIN"/>
    <property type="match status" value="1"/>
</dbReference>
<evidence type="ECO:0000259" key="1">
    <source>
        <dbReference type="Pfam" id="PF13456"/>
    </source>
</evidence>
<accession>A0A7J7MDT3</accession>
<dbReference type="GO" id="GO:0004523">
    <property type="term" value="F:RNA-DNA hybrid ribonuclease activity"/>
    <property type="evidence" value="ECO:0007669"/>
    <property type="project" value="InterPro"/>
</dbReference>